<evidence type="ECO:0000256" key="10">
    <source>
        <dbReference type="SAM" id="MobiDB-lite"/>
    </source>
</evidence>
<keyword evidence="4 9" id="KW-0863">Zinc-finger</keyword>
<name>A0AAW1V107_9CUCU</name>
<feature type="domain" description="C2H2-type" evidence="11">
    <location>
        <begin position="238"/>
        <end position="265"/>
    </location>
</feature>
<feature type="domain" description="C2H2-type" evidence="11">
    <location>
        <begin position="16"/>
        <end position="43"/>
    </location>
</feature>
<dbReference type="Proteomes" id="UP001431783">
    <property type="component" value="Unassembled WGS sequence"/>
</dbReference>
<keyword evidence="8" id="KW-0539">Nucleus</keyword>
<dbReference type="InterPro" id="IPR036236">
    <property type="entry name" value="Znf_C2H2_sf"/>
</dbReference>
<feature type="region of interest" description="Disordered" evidence="10">
    <location>
        <begin position="308"/>
        <end position="339"/>
    </location>
</feature>
<evidence type="ECO:0000313" key="12">
    <source>
        <dbReference type="EMBL" id="KAK9885890.1"/>
    </source>
</evidence>
<evidence type="ECO:0000256" key="3">
    <source>
        <dbReference type="ARBA" id="ARBA00022737"/>
    </source>
</evidence>
<evidence type="ECO:0000256" key="6">
    <source>
        <dbReference type="ARBA" id="ARBA00023015"/>
    </source>
</evidence>
<dbReference type="FunFam" id="3.30.160.60:FF:000688">
    <property type="entry name" value="zinc finger protein 197 isoform X1"/>
    <property type="match status" value="1"/>
</dbReference>
<keyword evidence="6" id="KW-0805">Transcription regulation</keyword>
<evidence type="ECO:0000256" key="7">
    <source>
        <dbReference type="ARBA" id="ARBA00023163"/>
    </source>
</evidence>
<dbReference type="GO" id="GO:0005634">
    <property type="term" value="C:nucleus"/>
    <property type="evidence" value="ECO:0007669"/>
    <property type="project" value="UniProtKB-SubCell"/>
</dbReference>
<dbReference type="SMART" id="SM00355">
    <property type="entry name" value="ZnF_C2H2"/>
    <property type="match status" value="9"/>
</dbReference>
<keyword evidence="13" id="KW-1185">Reference proteome</keyword>
<dbReference type="InterPro" id="IPR013087">
    <property type="entry name" value="Znf_C2H2_type"/>
</dbReference>
<sequence>MVRHHKATNHTMAPNYKCGICSKAISKRKAYWDHMAMHRHLKKKAICEVCGAIVVSLHLKRHMLVHQEKTHMCQYCGKGYVQKNTLTDHVKRKHEGQQKNMNTLCFICGKLCNDLKHLTTHLNTHTKEKLNVLSHRCEDCGKYFLNAQSLSTHIYMAHKITDRLPKQHKRSITNKQRWKNLSKEDVRKANELSRKKINIERRKNITKREPKECPICHRMICYLGFNRHLTTHSGVKPHQCKHCSKSFRLFSSLKSHMYVHLDLKPFKCDICNQEFRHYTTLKVHKRMHTGEKPYNCNMCNKGFRSASGLKRHQNQRKHKVDHDENKEKSRVFELAKSDS</sequence>
<dbReference type="FunFam" id="3.30.160.60:FF:000060">
    <property type="entry name" value="zinc finger protein 436"/>
    <property type="match status" value="1"/>
</dbReference>
<dbReference type="PANTHER" id="PTHR24379:SF121">
    <property type="entry name" value="C2H2-TYPE DOMAIN-CONTAINING PROTEIN"/>
    <property type="match status" value="1"/>
</dbReference>
<dbReference type="Gene3D" id="3.30.160.60">
    <property type="entry name" value="Classic Zinc Finger"/>
    <property type="match status" value="6"/>
</dbReference>
<comment type="subcellular location">
    <subcellularLocation>
        <location evidence="1">Nucleus</location>
    </subcellularLocation>
</comment>
<feature type="domain" description="C2H2-type" evidence="11">
    <location>
        <begin position="266"/>
        <end position="293"/>
    </location>
</feature>
<evidence type="ECO:0000259" key="11">
    <source>
        <dbReference type="PROSITE" id="PS50157"/>
    </source>
</evidence>
<keyword evidence="3" id="KW-0677">Repeat</keyword>
<keyword evidence="5" id="KW-0862">Zinc</keyword>
<dbReference type="GO" id="GO:0030674">
    <property type="term" value="F:protein-macromolecule adaptor activity"/>
    <property type="evidence" value="ECO:0007669"/>
    <property type="project" value="UniProtKB-ARBA"/>
</dbReference>
<dbReference type="PANTHER" id="PTHR24379">
    <property type="entry name" value="KRAB AND ZINC FINGER DOMAIN-CONTAINING"/>
    <property type="match status" value="1"/>
</dbReference>
<keyword evidence="7" id="KW-0804">Transcription</keyword>
<organism evidence="12 13">
    <name type="scientific">Henosepilachna vigintioctopunctata</name>
    <dbReference type="NCBI Taxonomy" id="420089"/>
    <lineage>
        <taxon>Eukaryota</taxon>
        <taxon>Metazoa</taxon>
        <taxon>Ecdysozoa</taxon>
        <taxon>Arthropoda</taxon>
        <taxon>Hexapoda</taxon>
        <taxon>Insecta</taxon>
        <taxon>Pterygota</taxon>
        <taxon>Neoptera</taxon>
        <taxon>Endopterygota</taxon>
        <taxon>Coleoptera</taxon>
        <taxon>Polyphaga</taxon>
        <taxon>Cucujiformia</taxon>
        <taxon>Coccinelloidea</taxon>
        <taxon>Coccinellidae</taxon>
        <taxon>Epilachninae</taxon>
        <taxon>Epilachnini</taxon>
        <taxon>Henosepilachna</taxon>
    </lineage>
</organism>
<evidence type="ECO:0000256" key="4">
    <source>
        <dbReference type="ARBA" id="ARBA00022771"/>
    </source>
</evidence>
<dbReference type="PROSITE" id="PS50157">
    <property type="entry name" value="ZINC_FINGER_C2H2_2"/>
    <property type="match status" value="7"/>
</dbReference>
<dbReference type="GO" id="GO:0008270">
    <property type="term" value="F:zinc ion binding"/>
    <property type="evidence" value="ECO:0007669"/>
    <property type="project" value="UniProtKB-KW"/>
</dbReference>
<evidence type="ECO:0000256" key="9">
    <source>
        <dbReference type="PROSITE-ProRule" id="PRU00042"/>
    </source>
</evidence>
<dbReference type="Pfam" id="PF00096">
    <property type="entry name" value="zf-C2H2"/>
    <property type="match status" value="3"/>
</dbReference>
<evidence type="ECO:0000256" key="1">
    <source>
        <dbReference type="ARBA" id="ARBA00004123"/>
    </source>
</evidence>
<gene>
    <name evidence="12" type="ORF">WA026_013765</name>
</gene>
<dbReference type="EMBL" id="JARQZJ010000097">
    <property type="protein sequence ID" value="KAK9885890.1"/>
    <property type="molecule type" value="Genomic_DNA"/>
</dbReference>
<dbReference type="PROSITE" id="PS00028">
    <property type="entry name" value="ZINC_FINGER_C2H2_1"/>
    <property type="match status" value="7"/>
</dbReference>
<dbReference type="FunFam" id="3.30.160.60:FF:000624">
    <property type="entry name" value="zinc finger protein 697"/>
    <property type="match status" value="1"/>
</dbReference>
<dbReference type="SUPFAM" id="SSF57667">
    <property type="entry name" value="beta-beta-alpha zinc fingers"/>
    <property type="match status" value="4"/>
</dbReference>
<feature type="domain" description="C2H2-type" evidence="11">
    <location>
        <begin position="294"/>
        <end position="323"/>
    </location>
</feature>
<protein>
    <recommendedName>
        <fullName evidence="11">C2H2-type domain-containing protein</fullName>
    </recommendedName>
</protein>
<dbReference type="AlphaFoldDB" id="A0AAW1V107"/>
<evidence type="ECO:0000313" key="13">
    <source>
        <dbReference type="Proteomes" id="UP001431783"/>
    </source>
</evidence>
<feature type="domain" description="C2H2-type" evidence="11">
    <location>
        <begin position="71"/>
        <end position="99"/>
    </location>
</feature>
<evidence type="ECO:0000256" key="5">
    <source>
        <dbReference type="ARBA" id="ARBA00022833"/>
    </source>
</evidence>
<comment type="caution">
    <text evidence="12">The sequence shown here is derived from an EMBL/GenBank/DDBJ whole genome shotgun (WGS) entry which is preliminary data.</text>
</comment>
<evidence type="ECO:0000256" key="2">
    <source>
        <dbReference type="ARBA" id="ARBA00022723"/>
    </source>
</evidence>
<proteinExistence type="predicted"/>
<evidence type="ECO:0000256" key="8">
    <source>
        <dbReference type="ARBA" id="ARBA00023242"/>
    </source>
</evidence>
<dbReference type="Pfam" id="PF12171">
    <property type="entry name" value="zf-C2H2_jaz"/>
    <property type="match status" value="1"/>
</dbReference>
<feature type="domain" description="C2H2-type" evidence="11">
    <location>
        <begin position="135"/>
        <end position="158"/>
    </location>
</feature>
<keyword evidence="2" id="KW-0479">Metal-binding</keyword>
<accession>A0AAW1V107</accession>
<reference evidence="12 13" key="1">
    <citation type="submission" date="2023-03" db="EMBL/GenBank/DDBJ databases">
        <title>Genome insight into feeding habits of ladybird beetles.</title>
        <authorList>
            <person name="Li H.-S."/>
            <person name="Huang Y.-H."/>
            <person name="Pang H."/>
        </authorList>
    </citation>
    <scope>NUCLEOTIDE SEQUENCE [LARGE SCALE GENOMIC DNA]</scope>
    <source>
        <strain evidence="12">SYSU_2023b</strain>
        <tissue evidence="12">Whole body</tissue>
    </source>
</reference>
<feature type="domain" description="C2H2-type" evidence="11">
    <location>
        <begin position="103"/>
        <end position="130"/>
    </location>
</feature>
<dbReference type="InterPro" id="IPR022755">
    <property type="entry name" value="Znf_C2H2_jaz"/>
</dbReference>
<feature type="compositionally biased region" description="Basic residues" evidence="10">
    <location>
        <begin position="309"/>
        <end position="319"/>
    </location>
</feature>
<feature type="compositionally biased region" description="Basic and acidic residues" evidence="10">
    <location>
        <begin position="320"/>
        <end position="339"/>
    </location>
</feature>